<dbReference type="Pfam" id="PF00001">
    <property type="entry name" value="7tm_1"/>
    <property type="match status" value="1"/>
</dbReference>
<name>A0A087TUJ1_STEMI</name>
<evidence type="ECO:0000259" key="10">
    <source>
        <dbReference type="PROSITE" id="PS50262"/>
    </source>
</evidence>
<evidence type="ECO:0000313" key="12">
    <source>
        <dbReference type="Proteomes" id="UP000054359"/>
    </source>
</evidence>
<keyword evidence="4 9" id="KW-1133">Transmembrane helix</keyword>
<dbReference type="InterPro" id="IPR000276">
    <property type="entry name" value="GPCR_Rhodpsn"/>
</dbReference>
<comment type="subcellular location">
    <subcellularLocation>
        <location evidence="1">Membrane</location>
        <topology evidence="1">Multi-pass membrane protein</topology>
    </subcellularLocation>
</comment>
<feature type="transmembrane region" description="Helical" evidence="9">
    <location>
        <begin position="104"/>
        <end position="122"/>
    </location>
</feature>
<dbReference type="OMA" id="SDICMAM"/>
<dbReference type="SUPFAM" id="SSF81321">
    <property type="entry name" value="Family A G protein-coupled receptor-like"/>
    <property type="match status" value="1"/>
</dbReference>
<evidence type="ECO:0000313" key="11">
    <source>
        <dbReference type="EMBL" id="KFM68780.1"/>
    </source>
</evidence>
<comment type="similarity">
    <text evidence="2">Belongs to the G-protein coupled receptor 1 family.</text>
</comment>
<evidence type="ECO:0000256" key="9">
    <source>
        <dbReference type="SAM" id="Phobius"/>
    </source>
</evidence>
<feature type="transmembrane region" description="Helical" evidence="9">
    <location>
        <begin position="63"/>
        <end position="84"/>
    </location>
</feature>
<evidence type="ECO:0000256" key="5">
    <source>
        <dbReference type="ARBA" id="ARBA00023040"/>
    </source>
</evidence>
<dbReference type="PANTHER" id="PTHR45695">
    <property type="entry name" value="LEUCOKININ RECEPTOR-RELATED"/>
    <property type="match status" value="1"/>
</dbReference>
<keyword evidence="5" id="KW-0297">G-protein coupled receptor</keyword>
<accession>A0A087TUJ1</accession>
<feature type="transmembrane region" description="Helical" evidence="9">
    <location>
        <begin position="29"/>
        <end position="56"/>
    </location>
</feature>
<keyword evidence="8" id="KW-0807">Transducer</keyword>
<evidence type="ECO:0000256" key="4">
    <source>
        <dbReference type="ARBA" id="ARBA00022989"/>
    </source>
</evidence>
<dbReference type="GO" id="GO:0004930">
    <property type="term" value="F:G protein-coupled receptor activity"/>
    <property type="evidence" value="ECO:0007669"/>
    <property type="project" value="UniProtKB-KW"/>
</dbReference>
<dbReference type="STRING" id="407821.A0A087TUJ1"/>
<dbReference type="PANTHER" id="PTHR45695:SF9">
    <property type="entry name" value="LEUCOKININ RECEPTOR"/>
    <property type="match status" value="1"/>
</dbReference>
<dbReference type="InterPro" id="IPR017452">
    <property type="entry name" value="GPCR_Rhodpsn_7TM"/>
</dbReference>
<dbReference type="GO" id="GO:0005886">
    <property type="term" value="C:plasma membrane"/>
    <property type="evidence" value="ECO:0007669"/>
    <property type="project" value="TreeGrafter"/>
</dbReference>
<sequence>MDWNQSNISYLDRDELYSSLEAMGPGLQLFLVVLYSCTALAALGGNGAAIAVLLLGKKRSIRLFLVNLALSDVTMAVFSIPFTYTDFVLGRWIFLPEFCPVVQFVQHASVSVSVYTLTVVGLDSCRDW</sequence>
<gene>
    <name evidence="11" type="ORF">X975_26857</name>
</gene>
<dbReference type="AlphaFoldDB" id="A0A087TUJ1"/>
<keyword evidence="7 11" id="KW-0675">Receptor</keyword>
<evidence type="ECO:0000256" key="2">
    <source>
        <dbReference type="ARBA" id="ARBA00010663"/>
    </source>
</evidence>
<keyword evidence="6 9" id="KW-0472">Membrane</keyword>
<evidence type="ECO:0000256" key="6">
    <source>
        <dbReference type="ARBA" id="ARBA00023136"/>
    </source>
</evidence>
<dbReference type="EMBL" id="KK116799">
    <property type="protein sequence ID" value="KFM68780.1"/>
    <property type="molecule type" value="Genomic_DNA"/>
</dbReference>
<dbReference type="Proteomes" id="UP000054359">
    <property type="component" value="Unassembled WGS sequence"/>
</dbReference>
<protein>
    <submittedName>
        <fullName evidence="11">Putative G-protein coupled receptor 83</fullName>
    </submittedName>
</protein>
<reference evidence="11 12" key="1">
    <citation type="submission" date="2013-11" db="EMBL/GenBank/DDBJ databases">
        <title>Genome sequencing of Stegodyphus mimosarum.</title>
        <authorList>
            <person name="Bechsgaard J."/>
        </authorList>
    </citation>
    <scope>NUCLEOTIDE SEQUENCE [LARGE SCALE GENOMIC DNA]</scope>
</reference>
<organism evidence="11 12">
    <name type="scientific">Stegodyphus mimosarum</name>
    <name type="common">African social velvet spider</name>
    <dbReference type="NCBI Taxonomy" id="407821"/>
    <lineage>
        <taxon>Eukaryota</taxon>
        <taxon>Metazoa</taxon>
        <taxon>Ecdysozoa</taxon>
        <taxon>Arthropoda</taxon>
        <taxon>Chelicerata</taxon>
        <taxon>Arachnida</taxon>
        <taxon>Araneae</taxon>
        <taxon>Araneomorphae</taxon>
        <taxon>Entelegynae</taxon>
        <taxon>Eresoidea</taxon>
        <taxon>Eresidae</taxon>
        <taxon>Stegodyphus</taxon>
    </lineage>
</organism>
<evidence type="ECO:0000256" key="8">
    <source>
        <dbReference type="ARBA" id="ARBA00023224"/>
    </source>
</evidence>
<keyword evidence="12" id="KW-1185">Reference proteome</keyword>
<evidence type="ECO:0000256" key="7">
    <source>
        <dbReference type="ARBA" id="ARBA00023170"/>
    </source>
</evidence>
<keyword evidence="3 9" id="KW-0812">Transmembrane</keyword>
<dbReference type="PROSITE" id="PS50262">
    <property type="entry name" value="G_PROTEIN_RECEP_F1_2"/>
    <property type="match status" value="1"/>
</dbReference>
<feature type="domain" description="G-protein coupled receptors family 1 profile" evidence="10">
    <location>
        <begin position="26"/>
        <end position="128"/>
    </location>
</feature>
<dbReference type="PRINTS" id="PR00237">
    <property type="entry name" value="GPCRRHODOPSN"/>
</dbReference>
<evidence type="ECO:0000256" key="3">
    <source>
        <dbReference type="ARBA" id="ARBA00022692"/>
    </source>
</evidence>
<proteinExistence type="inferred from homology"/>
<dbReference type="OrthoDB" id="10037617at2759"/>
<feature type="non-terminal residue" evidence="11">
    <location>
        <position position="128"/>
    </location>
</feature>
<evidence type="ECO:0000256" key="1">
    <source>
        <dbReference type="ARBA" id="ARBA00004141"/>
    </source>
</evidence>
<dbReference type="Gene3D" id="1.20.1070.10">
    <property type="entry name" value="Rhodopsin 7-helix transmembrane proteins"/>
    <property type="match status" value="1"/>
</dbReference>